<dbReference type="RefSeq" id="WP_281379157.1">
    <property type="nucleotide sequence ID" value="NZ_JACHFM010000001.1"/>
</dbReference>
<comment type="caution">
    <text evidence="2">The sequence shown here is derived from an EMBL/GenBank/DDBJ whole genome shotgun (WGS) entry which is preliminary data.</text>
</comment>
<dbReference type="AlphaFoldDB" id="A0A840SFK6"/>
<dbReference type="EMBL" id="JACHFM010000001">
    <property type="protein sequence ID" value="MBB5220637.1"/>
    <property type="molecule type" value="Genomic_DNA"/>
</dbReference>
<name>A0A840SFK6_9RHOB</name>
<evidence type="ECO:0000256" key="1">
    <source>
        <dbReference type="SAM" id="Phobius"/>
    </source>
</evidence>
<dbReference type="Proteomes" id="UP000549457">
    <property type="component" value="Unassembled WGS sequence"/>
</dbReference>
<proteinExistence type="predicted"/>
<evidence type="ECO:0000313" key="3">
    <source>
        <dbReference type="Proteomes" id="UP000549457"/>
    </source>
</evidence>
<accession>A0A840SFK6</accession>
<reference evidence="2 3" key="1">
    <citation type="submission" date="2020-08" db="EMBL/GenBank/DDBJ databases">
        <title>Genomic Encyclopedia of Type Strains, Phase IV (KMG-IV): sequencing the most valuable type-strain genomes for metagenomic binning, comparative biology and taxonomic classification.</title>
        <authorList>
            <person name="Goeker M."/>
        </authorList>
    </citation>
    <scope>NUCLEOTIDE SEQUENCE [LARGE SCALE GENOMIC DNA]</scope>
    <source>
        <strain evidence="2 3">DSM 101730</strain>
    </source>
</reference>
<keyword evidence="1" id="KW-1133">Transmembrane helix</keyword>
<gene>
    <name evidence="2" type="ORF">HNP73_000558</name>
</gene>
<evidence type="ECO:0000313" key="2">
    <source>
        <dbReference type="EMBL" id="MBB5220637.1"/>
    </source>
</evidence>
<keyword evidence="3" id="KW-1185">Reference proteome</keyword>
<organism evidence="2 3">
    <name type="scientific">Amaricoccus macauensis</name>
    <dbReference type="NCBI Taxonomy" id="57001"/>
    <lineage>
        <taxon>Bacteria</taxon>
        <taxon>Pseudomonadati</taxon>
        <taxon>Pseudomonadota</taxon>
        <taxon>Alphaproteobacteria</taxon>
        <taxon>Rhodobacterales</taxon>
        <taxon>Paracoccaceae</taxon>
        <taxon>Amaricoccus</taxon>
    </lineage>
</organism>
<protein>
    <submittedName>
        <fullName evidence="2">Uncharacterized protein</fullName>
    </submittedName>
</protein>
<sequence>MLDAARRMLRADPEILVRDSLGLAALCVTILAGFCLPALM</sequence>
<keyword evidence="1" id="KW-0472">Membrane</keyword>
<feature type="transmembrane region" description="Helical" evidence="1">
    <location>
        <begin position="21"/>
        <end position="39"/>
    </location>
</feature>
<keyword evidence="1" id="KW-0812">Transmembrane</keyword>